<gene>
    <name evidence="3" type="ORF">ACFQ3F_03145</name>
</gene>
<keyword evidence="4" id="KW-1185">Reference proteome</keyword>
<comment type="caution">
    <text evidence="3">The sequence shown here is derived from an EMBL/GenBank/DDBJ whole genome shotgun (WGS) entry which is preliminary data.</text>
</comment>
<accession>A0ABW3VV44</accession>
<dbReference type="Gene3D" id="3.40.50.720">
    <property type="entry name" value="NAD(P)-binding Rossmann-like Domain"/>
    <property type="match status" value="1"/>
</dbReference>
<sequence>MTTSSEITTRTAIVTGAARGIGAGVAKRLAEDGLAVAVLDLDEAACKAVVDEIDAAGGRALAVGVDVADEEGVQTAVERVAAELGDPTVLVNNAGILRDNLLFKMSVSDWDAVMAVHLRGSFLLTRAVQGYMTKAGFGRIINLSSTSALGNRGQANYAAAKAGIQGFTKTLAFELGKFGVTANAIAPGFIETEMTKATADRLGVPFDEFKAFVVKDIPVARGGLPADIAHAASFFASEGAGFVSGQVLYVAGGPKA</sequence>
<dbReference type="PRINTS" id="PR00081">
    <property type="entry name" value="GDHRDH"/>
</dbReference>
<dbReference type="InterPro" id="IPR002347">
    <property type="entry name" value="SDR_fam"/>
</dbReference>
<dbReference type="PROSITE" id="PS00061">
    <property type="entry name" value="ADH_SHORT"/>
    <property type="match status" value="1"/>
</dbReference>
<dbReference type="InterPro" id="IPR050259">
    <property type="entry name" value="SDR"/>
</dbReference>
<dbReference type="SUPFAM" id="SSF51735">
    <property type="entry name" value="NAD(P)-binding Rossmann-fold domains"/>
    <property type="match status" value="1"/>
</dbReference>
<feature type="domain" description="Ketoreductase" evidence="2">
    <location>
        <begin position="10"/>
        <end position="188"/>
    </location>
</feature>
<comment type="similarity">
    <text evidence="1">Belongs to the short-chain dehydrogenases/reductases (SDR) family.</text>
</comment>
<dbReference type="PRINTS" id="PR00080">
    <property type="entry name" value="SDRFAMILY"/>
</dbReference>
<name>A0ABW3VV44_9ACTN</name>
<dbReference type="SMART" id="SM00822">
    <property type="entry name" value="PKS_KR"/>
    <property type="match status" value="1"/>
</dbReference>
<dbReference type="PANTHER" id="PTHR42879">
    <property type="entry name" value="3-OXOACYL-(ACYL-CARRIER-PROTEIN) REDUCTASE"/>
    <property type="match status" value="1"/>
</dbReference>
<evidence type="ECO:0000313" key="4">
    <source>
        <dbReference type="Proteomes" id="UP001597229"/>
    </source>
</evidence>
<protein>
    <submittedName>
        <fullName evidence="3">SDR family oxidoreductase</fullName>
    </submittedName>
</protein>
<dbReference type="Pfam" id="PF13561">
    <property type="entry name" value="adh_short_C2"/>
    <property type="match status" value="1"/>
</dbReference>
<evidence type="ECO:0000313" key="3">
    <source>
        <dbReference type="EMBL" id="MFD1246777.1"/>
    </source>
</evidence>
<evidence type="ECO:0000256" key="1">
    <source>
        <dbReference type="ARBA" id="ARBA00006484"/>
    </source>
</evidence>
<proteinExistence type="inferred from homology"/>
<dbReference type="InterPro" id="IPR020904">
    <property type="entry name" value="Sc_DH/Rdtase_CS"/>
</dbReference>
<reference evidence="4" key="1">
    <citation type="journal article" date="2019" name="Int. J. Syst. Evol. Microbiol.">
        <title>The Global Catalogue of Microorganisms (GCM) 10K type strain sequencing project: providing services to taxonomists for standard genome sequencing and annotation.</title>
        <authorList>
            <consortium name="The Broad Institute Genomics Platform"/>
            <consortium name="The Broad Institute Genome Sequencing Center for Infectious Disease"/>
            <person name="Wu L."/>
            <person name="Ma J."/>
        </authorList>
    </citation>
    <scope>NUCLEOTIDE SEQUENCE [LARGE SCALE GENOMIC DNA]</scope>
    <source>
        <strain evidence="4">CCUG 52478</strain>
    </source>
</reference>
<dbReference type="RefSeq" id="WP_367917745.1">
    <property type="nucleotide sequence ID" value="NZ_BAABAC010000005.1"/>
</dbReference>
<evidence type="ECO:0000259" key="2">
    <source>
        <dbReference type="SMART" id="SM00822"/>
    </source>
</evidence>
<dbReference type="InterPro" id="IPR057326">
    <property type="entry name" value="KR_dom"/>
</dbReference>
<organism evidence="3 4">
    <name type="scientific">Nocardioides ginsengisoli</name>
    <dbReference type="NCBI Taxonomy" id="363868"/>
    <lineage>
        <taxon>Bacteria</taxon>
        <taxon>Bacillati</taxon>
        <taxon>Actinomycetota</taxon>
        <taxon>Actinomycetes</taxon>
        <taxon>Propionibacteriales</taxon>
        <taxon>Nocardioidaceae</taxon>
        <taxon>Nocardioides</taxon>
    </lineage>
</organism>
<dbReference type="Proteomes" id="UP001597229">
    <property type="component" value="Unassembled WGS sequence"/>
</dbReference>
<dbReference type="EMBL" id="JBHTLX010000005">
    <property type="protein sequence ID" value="MFD1246777.1"/>
    <property type="molecule type" value="Genomic_DNA"/>
</dbReference>
<dbReference type="PANTHER" id="PTHR42879:SF2">
    <property type="entry name" value="3-OXOACYL-[ACYL-CARRIER-PROTEIN] REDUCTASE FABG"/>
    <property type="match status" value="1"/>
</dbReference>
<dbReference type="InterPro" id="IPR036291">
    <property type="entry name" value="NAD(P)-bd_dom_sf"/>
</dbReference>